<evidence type="ECO:0000313" key="1">
    <source>
        <dbReference type="EMBL" id="DAE02908.1"/>
    </source>
</evidence>
<sequence>MNDNYEIVDVWECLAPLSIYERGLVVTAIAAVVNEKDAMPRLTPLAAEALEKLCPGRDFSEWTDRMGGVVQ</sequence>
<reference evidence="1" key="1">
    <citation type="journal article" date="2021" name="Proc. Natl. Acad. Sci. U.S.A.">
        <title>A Catalog of Tens of Thousands of Viruses from Human Metagenomes Reveals Hidden Associations with Chronic Diseases.</title>
        <authorList>
            <person name="Tisza M.J."/>
            <person name="Buck C.B."/>
        </authorList>
    </citation>
    <scope>NUCLEOTIDE SEQUENCE</scope>
    <source>
        <strain evidence="1">Ct8Hx23</strain>
    </source>
</reference>
<accession>A0A8S5P9M5</accession>
<name>A0A8S5P9M5_9CAUD</name>
<dbReference type="EMBL" id="BK015355">
    <property type="protein sequence ID" value="DAE02908.1"/>
    <property type="molecule type" value="Genomic_DNA"/>
</dbReference>
<protein>
    <submittedName>
        <fullName evidence="1">Uncharacterized protein</fullName>
    </submittedName>
</protein>
<proteinExistence type="predicted"/>
<organism evidence="1">
    <name type="scientific">Siphoviridae sp. ct8Hx23</name>
    <dbReference type="NCBI Taxonomy" id="2825360"/>
    <lineage>
        <taxon>Viruses</taxon>
        <taxon>Duplodnaviria</taxon>
        <taxon>Heunggongvirae</taxon>
        <taxon>Uroviricota</taxon>
        <taxon>Caudoviricetes</taxon>
    </lineage>
</organism>